<evidence type="ECO:0000256" key="2">
    <source>
        <dbReference type="ARBA" id="ARBA00022491"/>
    </source>
</evidence>
<dbReference type="GO" id="GO:0003700">
    <property type="term" value="F:DNA-binding transcription factor activity"/>
    <property type="evidence" value="ECO:0007669"/>
    <property type="project" value="InterPro"/>
</dbReference>
<dbReference type="InterPro" id="IPR001034">
    <property type="entry name" value="DeoR_HTH"/>
</dbReference>
<dbReference type="SUPFAM" id="SSF46785">
    <property type="entry name" value="Winged helix' DNA-binding domain"/>
    <property type="match status" value="1"/>
</dbReference>
<dbReference type="InterPro" id="IPR037171">
    <property type="entry name" value="NagB/RpiA_transferase-like"/>
</dbReference>
<evidence type="ECO:0000259" key="7">
    <source>
        <dbReference type="PROSITE" id="PS51000"/>
    </source>
</evidence>
<dbReference type="Pfam" id="PF08220">
    <property type="entry name" value="HTH_DeoR"/>
    <property type="match status" value="1"/>
</dbReference>
<gene>
    <name evidence="8" type="ORF">J2S90_004709</name>
</gene>
<keyword evidence="3" id="KW-0805">Transcription regulation</keyword>
<evidence type="ECO:0000256" key="1">
    <source>
        <dbReference type="ARBA" id="ARBA00021390"/>
    </source>
</evidence>
<keyword evidence="2" id="KW-0678">Repressor</keyword>
<feature type="domain" description="HTH deoR-type" evidence="7">
    <location>
        <begin position="14"/>
        <end position="69"/>
    </location>
</feature>
<evidence type="ECO:0000256" key="6">
    <source>
        <dbReference type="ARBA" id="ARBA00024937"/>
    </source>
</evidence>
<dbReference type="PROSITE" id="PS00894">
    <property type="entry name" value="HTH_DEOR_1"/>
    <property type="match status" value="1"/>
</dbReference>
<dbReference type="EMBL" id="JAUSRG010000025">
    <property type="protein sequence ID" value="MDP9907714.1"/>
    <property type="molecule type" value="Genomic_DNA"/>
</dbReference>
<dbReference type="Pfam" id="PF00455">
    <property type="entry name" value="DeoRC"/>
    <property type="match status" value="1"/>
</dbReference>
<keyword evidence="5" id="KW-0804">Transcription</keyword>
<organism evidence="8 9">
    <name type="scientific">Arthrobacter bambusae</name>
    <dbReference type="NCBI Taxonomy" id="1338426"/>
    <lineage>
        <taxon>Bacteria</taxon>
        <taxon>Bacillati</taxon>
        <taxon>Actinomycetota</taxon>
        <taxon>Actinomycetes</taxon>
        <taxon>Micrococcales</taxon>
        <taxon>Micrococcaceae</taxon>
        <taxon>Arthrobacter</taxon>
    </lineage>
</organism>
<dbReference type="PRINTS" id="PR00037">
    <property type="entry name" value="HTHLACR"/>
</dbReference>
<dbReference type="SMART" id="SM01134">
    <property type="entry name" value="DeoRC"/>
    <property type="match status" value="1"/>
</dbReference>
<dbReference type="AlphaFoldDB" id="A0AAW8DMY3"/>
<dbReference type="Gene3D" id="3.40.50.1360">
    <property type="match status" value="1"/>
</dbReference>
<protein>
    <recommendedName>
        <fullName evidence="1">Lactose phosphotransferase system repressor</fullName>
    </recommendedName>
</protein>
<evidence type="ECO:0000256" key="4">
    <source>
        <dbReference type="ARBA" id="ARBA00023125"/>
    </source>
</evidence>
<evidence type="ECO:0000256" key="3">
    <source>
        <dbReference type="ARBA" id="ARBA00023015"/>
    </source>
</evidence>
<evidence type="ECO:0000313" key="9">
    <source>
        <dbReference type="Proteomes" id="UP001242995"/>
    </source>
</evidence>
<dbReference type="InterPro" id="IPR036388">
    <property type="entry name" value="WH-like_DNA-bd_sf"/>
</dbReference>
<accession>A0AAW8DMY3</accession>
<dbReference type="PANTHER" id="PTHR30363:SF4">
    <property type="entry name" value="GLYCEROL-3-PHOSPHATE REGULON REPRESSOR"/>
    <property type="match status" value="1"/>
</dbReference>
<comment type="caution">
    <text evidence="8">The sequence shown here is derived from an EMBL/GenBank/DDBJ whole genome shotgun (WGS) entry which is preliminary data.</text>
</comment>
<evidence type="ECO:0000256" key="5">
    <source>
        <dbReference type="ARBA" id="ARBA00023163"/>
    </source>
</evidence>
<dbReference type="InterPro" id="IPR050313">
    <property type="entry name" value="Carb_Metab_HTH_regulators"/>
</dbReference>
<dbReference type="Proteomes" id="UP001242995">
    <property type="component" value="Unassembled WGS sequence"/>
</dbReference>
<keyword evidence="4" id="KW-0238">DNA-binding</keyword>
<dbReference type="GO" id="GO:0003677">
    <property type="term" value="F:DNA binding"/>
    <property type="evidence" value="ECO:0007669"/>
    <property type="project" value="UniProtKB-KW"/>
</dbReference>
<name>A0AAW8DMY3_9MICC</name>
<proteinExistence type="predicted"/>
<evidence type="ECO:0000313" key="8">
    <source>
        <dbReference type="EMBL" id="MDP9907714.1"/>
    </source>
</evidence>
<dbReference type="PANTHER" id="PTHR30363">
    <property type="entry name" value="HTH-TYPE TRANSCRIPTIONAL REGULATOR SRLR-RELATED"/>
    <property type="match status" value="1"/>
</dbReference>
<sequence length="281" mass="29762">MYLQLVRNGGYVFAEERQQLISELVAERGRVSVTDLADRFSITTETVRRDLAALESAGNLRRVHGGAVPSDRLSTREESVVERAIQRQPEKVRIAEAALALIPENGAGSILIDAGSTTEALARLLDQRTAQRTASLNGNAPREELVVITHAIPIAGRLSGNPHIALQILGGRVRGLTQAAVGQSTVEAASRLRPDIAFVGANGIHATFGLSTPDPEEAAVKAAFVTSARRVVVLADSSKLDAETLVQFAALKDVDTVITDHEPSEELSAALAEAGVDVVIA</sequence>
<reference evidence="8" key="1">
    <citation type="submission" date="2023-07" db="EMBL/GenBank/DDBJ databases">
        <title>Sorghum-associated microbial communities from plants grown in Nebraska, USA.</title>
        <authorList>
            <person name="Schachtman D."/>
        </authorList>
    </citation>
    <scope>NUCLEOTIDE SEQUENCE</scope>
    <source>
        <strain evidence="8">DS1006</strain>
    </source>
</reference>
<dbReference type="SUPFAM" id="SSF100950">
    <property type="entry name" value="NagB/RpiA/CoA transferase-like"/>
    <property type="match status" value="1"/>
</dbReference>
<comment type="function">
    <text evidence="6">Repressor of the lactose catabolism operon. Galactose-6-phosphate is the inducer.</text>
</comment>
<dbReference type="Gene3D" id="1.10.10.10">
    <property type="entry name" value="Winged helix-like DNA-binding domain superfamily/Winged helix DNA-binding domain"/>
    <property type="match status" value="1"/>
</dbReference>
<dbReference type="PROSITE" id="PS51000">
    <property type="entry name" value="HTH_DEOR_2"/>
    <property type="match status" value="1"/>
</dbReference>
<dbReference type="InterPro" id="IPR014036">
    <property type="entry name" value="DeoR-like_C"/>
</dbReference>
<dbReference type="InterPro" id="IPR018356">
    <property type="entry name" value="Tscrpt_reg_HTH_DeoR_CS"/>
</dbReference>
<dbReference type="InterPro" id="IPR036390">
    <property type="entry name" value="WH_DNA-bd_sf"/>
</dbReference>
<dbReference type="SMART" id="SM00420">
    <property type="entry name" value="HTH_DEOR"/>
    <property type="match status" value="1"/>
</dbReference>